<dbReference type="RefSeq" id="WP_307638630.1">
    <property type="nucleotide sequence ID" value="NZ_JAUSRR010000017.1"/>
</dbReference>
<feature type="signal peptide" evidence="1">
    <location>
        <begin position="1"/>
        <end position="24"/>
    </location>
</feature>
<keyword evidence="1" id="KW-0732">Signal</keyword>
<gene>
    <name evidence="2" type="ORF">J2W25_006642</name>
</gene>
<feature type="chain" id="PRO_5043925314" description="DUF4148 domain-containing protein" evidence="1">
    <location>
        <begin position="25"/>
        <end position="132"/>
    </location>
</feature>
<sequence>MKNSNMAFMLAAAAAWAVPLAAGAQTNAPRSPQHVEAGAHFAANEAGIKEHPENAGPGKTDAQVVAELRAAQQSPEWAGVLRWGAPIPVKATQPRTRAEVVAELERAQSQPGWERASRLGAPMVLPAAAPAR</sequence>
<dbReference type="AlphaFoldDB" id="A0AAW8E6T9"/>
<evidence type="ECO:0000256" key="1">
    <source>
        <dbReference type="SAM" id="SignalP"/>
    </source>
</evidence>
<protein>
    <recommendedName>
        <fullName evidence="4">DUF4148 domain-containing protein</fullName>
    </recommendedName>
</protein>
<proteinExistence type="predicted"/>
<dbReference type="Proteomes" id="UP001244295">
    <property type="component" value="Unassembled WGS sequence"/>
</dbReference>
<accession>A0AAW8E6T9</accession>
<name>A0AAW8E6T9_9BURK</name>
<reference evidence="2" key="1">
    <citation type="submission" date="2023-07" db="EMBL/GenBank/DDBJ databases">
        <title>Sorghum-associated microbial communities from plants grown in Nebraska, USA.</title>
        <authorList>
            <person name="Schachtman D."/>
        </authorList>
    </citation>
    <scope>NUCLEOTIDE SEQUENCE</scope>
    <source>
        <strain evidence="2">DS2795</strain>
    </source>
</reference>
<dbReference type="EMBL" id="JAUSRR010000017">
    <property type="protein sequence ID" value="MDP9927588.1"/>
    <property type="molecule type" value="Genomic_DNA"/>
</dbReference>
<comment type="caution">
    <text evidence="2">The sequence shown here is derived from an EMBL/GenBank/DDBJ whole genome shotgun (WGS) entry which is preliminary data.</text>
</comment>
<evidence type="ECO:0008006" key="4">
    <source>
        <dbReference type="Google" id="ProtNLM"/>
    </source>
</evidence>
<evidence type="ECO:0000313" key="2">
    <source>
        <dbReference type="EMBL" id="MDP9927588.1"/>
    </source>
</evidence>
<evidence type="ECO:0000313" key="3">
    <source>
        <dbReference type="Proteomes" id="UP001244295"/>
    </source>
</evidence>
<organism evidence="2 3">
    <name type="scientific">Variovorax boronicumulans</name>
    <dbReference type="NCBI Taxonomy" id="436515"/>
    <lineage>
        <taxon>Bacteria</taxon>
        <taxon>Pseudomonadati</taxon>
        <taxon>Pseudomonadota</taxon>
        <taxon>Betaproteobacteria</taxon>
        <taxon>Burkholderiales</taxon>
        <taxon>Comamonadaceae</taxon>
        <taxon>Variovorax</taxon>
    </lineage>
</organism>